<gene>
    <name evidence="2" type="ORF">OMQ_02487</name>
</gene>
<feature type="domain" description="Calcineurin-like phosphoesterase" evidence="1">
    <location>
        <begin position="3"/>
        <end position="221"/>
    </location>
</feature>
<keyword evidence="3" id="KW-1185">Reference proteome</keyword>
<dbReference type="RefSeq" id="WP_016176236.1">
    <property type="nucleotide sequence ID" value="NZ_KE136392.1"/>
</dbReference>
<dbReference type="AlphaFoldDB" id="S0NZC6"/>
<dbReference type="InterPro" id="IPR004843">
    <property type="entry name" value="Calcineurin-like_PHP"/>
</dbReference>
<evidence type="ECO:0000313" key="2">
    <source>
        <dbReference type="EMBL" id="EOT25600.1"/>
    </source>
</evidence>
<dbReference type="STRING" id="41997.RV16_GL001582"/>
<dbReference type="HOGENOM" id="CLU_077420_0_0_9"/>
<dbReference type="NCBIfam" id="TIGR03729">
    <property type="entry name" value="acc_ester"/>
    <property type="match status" value="1"/>
</dbReference>
<accession>S0NZC6</accession>
<dbReference type="PATRIC" id="fig|1139996.3.peg.2438"/>
<name>S0NZC6_9ENTE</name>
<reference evidence="2 3" key="1">
    <citation type="submission" date="2013-03" db="EMBL/GenBank/DDBJ databases">
        <title>The Genome Sequence of Enterococcus saccharolyticus ATCC_43076 (Illumina only assembly).</title>
        <authorList>
            <consortium name="The Broad Institute Genomics Platform"/>
            <consortium name="The Broad Institute Genome Sequencing Center for Infectious Disease"/>
            <person name="Earl A."/>
            <person name="Russ C."/>
            <person name="Gilmore M."/>
            <person name="Surin D."/>
            <person name="Walker B."/>
            <person name="Young S."/>
            <person name="Zeng Q."/>
            <person name="Gargeya S."/>
            <person name="Fitzgerald M."/>
            <person name="Haas B."/>
            <person name="Abouelleil A."/>
            <person name="Allen A.W."/>
            <person name="Alvarado L."/>
            <person name="Arachchi H.M."/>
            <person name="Berlin A.M."/>
            <person name="Chapman S.B."/>
            <person name="Gainer-Dewar J."/>
            <person name="Goldberg J."/>
            <person name="Griggs A."/>
            <person name="Gujja S."/>
            <person name="Hansen M."/>
            <person name="Howarth C."/>
            <person name="Imamovic A."/>
            <person name="Ireland A."/>
            <person name="Larimer J."/>
            <person name="McCowan C."/>
            <person name="Murphy C."/>
            <person name="Pearson M."/>
            <person name="Poon T.W."/>
            <person name="Priest M."/>
            <person name="Roberts A."/>
            <person name="Saif S."/>
            <person name="Shea T."/>
            <person name="Sisk P."/>
            <person name="Sykes S."/>
            <person name="Wortman J."/>
            <person name="Nusbaum C."/>
            <person name="Birren B."/>
        </authorList>
    </citation>
    <scope>NUCLEOTIDE SEQUENCE [LARGE SCALE GENOMIC DNA]</scope>
    <source>
        <strain evidence="2 3">ATCC 43076</strain>
    </source>
</reference>
<protein>
    <recommendedName>
        <fullName evidence="1">Calcineurin-like phosphoesterase domain-containing protein</fullName>
    </recommendedName>
</protein>
<dbReference type="Gene3D" id="3.60.21.10">
    <property type="match status" value="1"/>
</dbReference>
<comment type="caution">
    <text evidence="2">The sequence shown here is derived from an EMBL/GenBank/DDBJ whole genome shotgun (WGS) entry which is preliminary data.</text>
</comment>
<dbReference type="InterPro" id="IPR022302">
    <property type="entry name" value="Phosphoesterase_putative"/>
</dbReference>
<dbReference type="GO" id="GO:0016787">
    <property type="term" value="F:hydrolase activity"/>
    <property type="evidence" value="ECO:0007669"/>
    <property type="project" value="InterPro"/>
</dbReference>
<dbReference type="Pfam" id="PF00149">
    <property type="entry name" value="Metallophos"/>
    <property type="match status" value="1"/>
</dbReference>
<dbReference type="EMBL" id="AHYT01000013">
    <property type="protein sequence ID" value="EOT25600.1"/>
    <property type="molecule type" value="Genomic_DNA"/>
</dbReference>
<dbReference type="SUPFAM" id="SSF56300">
    <property type="entry name" value="Metallo-dependent phosphatases"/>
    <property type="match status" value="1"/>
</dbReference>
<organism evidence="2 3">
    <name type="scientific">Enterococcus saccharolyticus subsp. saccharolyticus ATCC 43076</name>
    <dbReference type="NCBI Taxonomy" id="1139996"/>
    <lineage>
        <taxon>Bacteria</taxon>
        <taxon>Bacillati</taxon>
        <taxon>Bacillota</taxon>
        <taxon>Bacilli</taxon>
        <taxon>Lactobacillales</taxon>
        <taxon>Enterococcaceae</taxon>
        <taxon>Enterococcus</taxon>
    </lineage>
</organism>
<dbReference type="OrthoDB" id="113290at2"/>
<sequence length="297" mass="35140">MHKLAIVTDLHADINRLTPADLTRLRDYLEEQQISRLHLAGDTANKVDRALEVVSLFNEVIPTTFHWGNHEMADITQEQDFEDFSNQQFLNFKTMALSEQKIFVGVNGWYDYQFSDMKDTNEIVRLKNLFWYDRMIQRQGTDPEISQRVCERLYQVLATIPKEKQIVLATHFVPQAEFIVQHTGKYARWNHLNAFLGSKAFGETLDNFENIEHVIFGHTHRRFGTHQLGETTYHCRPFGYYFEWQLTKEFVLNNQLAEVFNPTKMRGVLRRHQAAFDTYKQTHLLEEFQRSLTIIDY</sequence>
<dbReference type="InterPro" id="IPR029052">
    <property type="entry name" value="Metallo-depent_PP-like"/>
</dbReference>
<proteinExistence type="predicted"/>
<dbReference type="Proteomes" id="UP000014136">
    <property type="component" value="Unassembled WGS sequence"/>
</dbReference>
<evidence type="ECO:0000313" key="3">
    <source>
        <dbReference type="Proteomes" id="UP000014136"/>
    </source>
</evidence>
<dbReference type="eggNOG" id="COG1409">
    <property type="taxonomic scope" value="Bacteria"/>
</dbReference>
<evidence type="ECO:0000259" key="1">
    <source>
        <dbReference type="Pfam" id="PF00149"/>
    </source>
</evidence>